<dbReference type="InterPro" id="IPR032675">
    <property type="entry name" value="LRR_dom_sf"/>
</dbReference>
<dbReference type="SUPFAM" id="SSF52058">
    <property type="entry name" value="L domain-like"/>
    <property type="match status" value="1"/>
</dbReference>
<dbReference type="EMBL" id="HBKR01034299">
    <property type="protein sequence ID" value="CAE2331767.1"/>
    <property type="molecule type" value="Transcribed_RNA"/>
</dbReference>
<dbReference type="AlphaFoldDB" id="A0A7S4U7H2"/>
<proteinExistence type="predicted"/>
<gene>
    <name evidence="1" type="ORF">NAES01612_LOCUS22453</name>
</gene>
<accession>A0A7S4U7H2</accession>
<name>A0A7S4U7H2_9EUKA</name>
<dbReference type="Gene3D" id="3.80.10.10">
    <property type="entry name" value="Ribonuclease Inhibitor"/>
    <property type="match status" value="1"/>
</dbReference>
<reference evidence="1" key="1">
    <citation type="submission" date="2021-01" db="EMBL/GenBank/DDBJ databases">
        <authorList>
            <person name="Corre E."/>
            <person name="Pelletier E."/>
            <person name="Niang G."/>
            <person name="Scheremetjew M."/>
            <person name="Finn R."/>
            <person name="Kale V."/>
            <person name="Holt S."/>
            <person name="Cochrane G."/>
            <person name="Meng A."/>
            <person name="Brown T."/>
            <person name="Cohen L."/>
        </authorList>
    </citation>
    <scope>NUCLEOTIDE SEQUENCE</scope>
    <source>
        <strain evidence="1">SoJaBio B1-5/56/2</strain>
    </source>
</reference>
<evidence type="ECO:0000313" key="1">
    <source>
        <dbReference type="EMBL" id="CAE2331767.1"/>
    </source>
</evidence>
<protein>
    <recommendedName>
        <fullName evidence="2">Leucine-rich repeat protein</fullName>
    </recommendedName>
</protein>
<evidence type="ECO:0008006" key="2">
    <source>
        <dbReference type="Google" id="ProtNLM"/>
    </source>
</evidence>
<organism evidence="1">
    <name type="scientific">Paramoeba aestuarina</name>
    <dbReference type="NCBI Taxonomy" id="180227"/>
    <lineage>
        <taxon>Eukaryota</taxon>
        <taxon>Amoebozoa</taxon>
        <taxon>Discosea</taxon>
        <taxon>Flabellinia</taxon>
        <taxon>Dactylopodida</taxon>
        <taxon>Paramoebidae</taxon>
        <taxon>Paramoeba</taxon>
    </lineage>
</organism>
<sequence>MRVFSSLQLLATVDPSGLGKFDAHSLTDQSLFELLISSFEEKSLFLSDADGECKPITEIGVLVVDESEHITSIDIFMEKLGGTLDMRYLPPHLRRIDFYKSGLHGSCELQYLPKNVYFARFSVQAISGSVDLTALPGRVRILDISENFMDGTLDFSSLPDSLQVLFLYKNNFSGSLDLRPVEKPIAVRESAGAWIPRMWRDEIVPALEGTLILNHFRNKFEGDILVSDINRVETKDTYSSENIQDLCRMIDTKGETRELKSPPVAHCWLIE</sequence>